<dbReference type="SUPFAM" id="SSF54292">
    <property type="entry name" value="2Fe-2S ferredoxin-like"/>
    <property type="match status" value="1"/>
</dbReference>
<protein>
    <submittedName>
        <fullName evidence="4">Phthalate 4 5-dioxygenase oxygenase reductase subunit</fullName>
    </submittedName>
</protein>
<dbReference type="InterPro" id="IPR012675">
    <property type="entry name" value="Beta-grasp_dom_sf"/>
</dbReference>
<dbReference type="PANTHER" id="PTHR30212">
    <property type="entry name" value="PROTEIN YIIM"/>
    <property type="match status" value="1"/>
</dbReference>
<dbReference type="GO" id="GO:0051537">
    <property type="term" value="F:2 iron, 2 sulfur cluster binding"/>
    <property type="evidence" value="ECO:0007669"/>
    <property type="project" value="UniProtKB-KW"/>
</dbReference>
<proteinExistence type="predicted"/>
<accession>A0A9P5ACZ1</accession>
<dbReference type="OrthoDB" id="5390at2759"/>
<keyword evidence="2" id="KW-0411">Iron-sulfur</keyword>
<dbReference type="PANTHER" id="PTHR30212:SF2">
    <property type="entry name" value="PROTEIN YIIM"/>
    <property type="match status" value="1"/>
</dbReference>
<dbReference type="InterPro" id="IPR006058">
    <property type="entry name" value="2Fe2S_fd_BS"/>
</dbReference>
<evidence type="ECO:0000259" key="3">
    <source>
        <dbReference type="PROSITE" id="PS51085"/>
    </source>
</evidence>
<dbReference type="InterPro" id="IPR039261">
    <property type="entry name" value="FNR_nucleotide-bd"/>
</dbReference>
<reference evidence="4" key="1">
    <citation type="journal article" date="2017" name="Mycologia">
        <title>Fusarium algeriense, sp. nov., a novel toxigenic crown rot pathogen of durum wheat from Algeria is nested in the Fusarium burgessii species complex.</title>
        <authorList>
            <person name="Laraba I."/>
            <person name="Keddad A."/>
            <person name="Boureghda H."/>
            <person name="Abdallah N."/>
            <person name="Vaughan M.M."/>
            <person name="Proctor R.H."/>
            <person name="Busman M."/>
            <person name="O'Donnell K."/>
        </authorList>
    </citation>
    <scope>NUCLEOTIDE SEQUENCE</scope>
    <source>
        <strain evidence="4">NRRL 25174</strain>
    </source>
</reference>
<keyword evidence="5" id="KW-1185">Reference proteome</keyword>
<evidence type="ECO:0000256" key="2">
    <source>
        <dbReference type="ARBA" id="ARBA00023014"/>
    </source>
</evidence>
<dbReference type="CDD" id="cd00207">
    <property type="entry name" value="fer2"/>
    <property type="match status" value="1"/>
</dbReference>
<dbReference type="Pfam" id="PF00111">
    <property type="entry name" value="Fer2"/>
    <property type="match status" value="1"/>
</dbReference>
<gene>
    <name evidence="4" type="ORF">FBEOM_9569</name>
</gene>
<evidence type="ECO:0000256" key="1">
    <source>
        <dbReference type="ARBA" id="ARBA00022714"/>
    </source>
</evidence>
<dbReference type="SUPFAM" id="SSF52343">
    <property type="entry name" value="Ferredoxin reductase-like, C-terminal NADP-linked domain"/>
    <property type="match status" value="1"/>
</dbReference>
<dbReference type="Proteomes" id="UP000730481">
    <property type="component" value="Unassembled WGS sequence"/>
</dbReference>
<comment type="caution">
    <text evidence="4">The sequence shown here is derived from an EMBL/GenBank/DDBJ whole genome shotgun (WGS) entry which is preliminary data.</text>
</comment>
<dbReference type="Gene3D" id="3.40.50.80">
    <property type="entry name" value="Nucleotide-binding domain of ferredoxin-NADP reductase (FNR) module"/>
    <property type="match status" value="1"/>
</dbReference>
<keyword evidence="1" id="KW-0001">2Fe-2S</keyword>
<evidence type="ECO:0000313" key="5">
    <source>
        <dbReference type="Proteomes" id="UP000730481"/>
    </source>
</evidence>
<dbReference type="AlphaFoldDB" id="A0A9P5ACZ1"/>
<dbReference type="PROSITE" id="PS00197">
    <property type="entry name" value="2FE2S_FER_1"/>
    <property type="match status" value="1"/>
</dbReference>
<name>A0A9P5ACZ1_9HYPO</name>
<dbReference type="InterPro" id="IPR036010">
    <property type="entry name" value="2Fe-2S_ferredoxin-like_sf"/>
</dbReference>
<keyword evidence="1" id="KW-0408">Iron</keyword>
<dbReference type="InterPro" id="IPR001041">
    <property type="entry name" value="2Fe-2S_ferredoxin-type"/>
</dbReference>
<dbReference type="EMBL" id="PVQB02000486">
    <property type="protein sequence ID" value="KAF4336585.1"/>
    <property type="molecule type" value="Genomic_DNA"/>
</dbReference>
<feature type="domain" description="2Fe-2S ferredoxin-type" evidence="3">
    <location>
        <begin position="144"/>
        <end position="231"/>
    </location>
</feature>
<dbReference type="InterPro" id="IPR052353">
    <property type="entry name" value="Benzoxazolinone_Detox_Enz"/>
</dbReference>
<dbReference type="PROSITE" id="PS51085">
    <property type="entry name" value="2FE2S_FER_2"/>
    <property type="match status" value="1"/>
</dbReference>
<organism evidence="4 5">
    <name type="scientific">Fusarium beomiforme</name>
    <dbReference type="NCBI Taxonomy" id="44412"/>
    <lineage>
        <taxon>Eukaryota</taxon>
        <taxon>Fungi</taxon>
        <taxon>Dikarya</taxon>
        <taxon>Ascomycota</taxon>
        <taxon>Pezizomycotina</taxon>
        <taxon>Sordariomycetes</taxon>
        <taxon>Hypocreomycetidae</taxon>
        <taxon>Hypocreales</taxon>
        <taxon>Nectriaceae</taxon>
        <taxon>Fusarium</taxon>
        <taxon>Fusarium burgessii species complex</taxon>
    </lineage>
</organism>
<dbReference type="Gene3D" id="3.10.20.30">
    <property type="match status" value="1"/>
</dbReference>
<evidence type="ECO:0000313" key="4">
    <source>
        <dbReference type="EMBL" id="KAF4336585.1"/>
    </source>
</evidence>
<sequence>MSPGKNPGALENDEKCDESLERILIVGGIGITAFLPSMSDWERKGLPYNLHYAIRSLEEAAFIDQLPKDKTTLYNRSEGQRLNIRKVIPKPGPETTHNARIFSCGPAGMMKECAEIARELNYPEHMLHFEDFGSGGGGEFGDAFEVQVDEPDTNRHETMTIPPNKTLLDVLNDAGFDVVYSCKSGACGACKVTLCEGKVEYKSTSLLEKEKGLALQACVDRGIGKLKIEID</sequence>
<keyword evidence="1" id="KW-0479">Metal-binding</keyword>
<reference evidence="4" key="2">
    <citation type="submission" date="2020-02" db="EMBL/GenBank/DDBJ databases">
        <title>Identification and distribution of gene clusters putatively required for synthesis of sphingolipid metabolism inhibitors in phylogenetically diverse species of the filamentous fungus Fusarium.</title>
        <authorList>
            <person name="Kim H.-S."/>
            <person name="Busman M."/>
            <person name="Brown D.W."/>
            <person name="Divon H."/>
            <person name="Uhlig S."/>
            <person name="Proctor R.H."/>
        </authorList>
    </citation>
    <scope>NUCLEOTIDE SEQUENCE</scope>
    <source>
        <strain evidence="4">NRRL 25174</strain>
    </source>
</reference>
<dbReference type="PRINTS" id="PR00409">
    <property type="entry name" value="PHDIOXRDTASE"/>
</dbReference>